<evidence type="ECO:0000313" key="2">
    <source>
        <dbReference type="Proteomes" id="UP000789901"/>
    </source>
</evidence>
<feature type="non-terminal residue" evidence="1">
    <location>
        <position position="1"/>
    </location>
</feature>
<keyword evidence="2" id="KW-1185">Reference proteome</keyword>
<gene>
    <name evidence="1" type="ORF">GMARGA_LOCUS41221</name>
</gene>
<accession>A0ABN7XCA8</accession>
<evidence type="ECO:0000313" key="1">
    <source>
        <dbReference type="EMBL" id="CAG8852400.1"/>
    </source>
</evidence>
<proteinExistence type="predicted"/>
<name>A0ABN7XCA8_GIGMA</name>
<dbReference type="EMBL" id="CAJVQB010111569">
    <property type="protein sequence ID" value="CAG8852400.1"/>
    <property type="molecule type" value="Genomic_DNA"/>
</dbReference>
<organism evidence="1 2">
    <name type="scientific">Gigaspora margarita</name>
    <dbReference type="NCBI Taxonomy" id="4874"/>
    <lineage>
        <taxon>Eukaryota</taxon>
        <taxon>Fungi</taxon>
        <taxon>Fungi incertae sedis</taxon>
        <taxon>Mucoromycota</taxon>
        <taxon>Glomeromycotina</taxon>
        <taxon>Glomeromycetes</taxon>
        <taxon>Diversisporales</taxon>
        <taxon>Gigasporaceae</taxon>
        <taxon>Gigaspora</taxon>
    </lineage>
</organism>
<comment type="caution">
    <text evidence="1">The sequence shown here is derived from an EMBL/GenBank/DDBJ whole genome shotgun (WGS) entry which is preliminary data.</text>
</comment>
<protein>
    <submittedName>
        <fullName evidence="1">25696_t:CDS:1</fullName>
    </submittedName>
</protein>
<reference evidence="1 2" key="1">
    <citation type="submission" date="2021-06" db="EMBL/GenBank/DDBJ databases">
        <authorList>
            <person name="Kallberg Y."/>
            <person name="Tangrot J."/>
            <person name="Rosling A."/>
        </authorList>
    </citation>
    <scope>NUCLEOTIDE SEQUENCE [LARGE SCALE GENOMIC DNA]</scope>
    <source>
        <strain evidence="1 2">120-4 pot B 10/14</strain>
    </source>
</reference>
<dbReference type="Proteomes" id="UP000789901">
    <property type="component" value="Unassembled WGS sequence"/>
</dbReference>
<sequence>DNFKKQVKELFKSNNRHYSPVMIWLTTKLAQVGQVSIRSTVECTRLIYPKGWLSRGRVTTWHKQVSELAISNLAKNTQQTNVFGISADESIRGQD</sequence>